<keyword evidence="1" id="KW-1133">Transmembrane helix</keyword>
<proteinExistence type="predicted"/>
<keyword evidence="1" id="KW-0472">Membrane</keyword>
<keyword evidence="1" id="KW-0812">Transmembrane</keyword>
<feature type="transmembrane region" description="Helical" evidence="1">
    <location>
        <begin position="263"/>
        <end position="286"/>
    </location>
</feature>
<name>A0A378PXV0_MORBO</name>
<protein>
    <submittedName>
        <fullName evidence="3">Inner membrane protein ypjD</fullName>
    </submittedName>
</protein>
<dbReference type="GO" id="GO:0020037">
    <property type="term" value="F:heme binding"/>
    <property type="evidence" value="ECO:0007669"/>
    <property type="project" value="InterPro"/>
</dbReference>
<evidence type="ECO:0000313" key="4">
    <source>
        <dbReference type="Proteomes" id="UP000254133"/>
    </source>
</evidence>
<gene>
    <name evidence="3" type="primary">ypjD</name>
    <name evidence="3" type="ORF">NCTC9426_02105</name>
</gene>
<dbReference type="PANTHER" id="PTHR38034:SF1">
    <property type="entry name" value="INNER MEMBRANE PROTEIN YPJD"/>
    <property type="match status" value="1"/>
</dbReference>
<organism evidence="3 4">
    <name type="scientific">Moraxella bovis</name>
    <dbReference type="NCBI Taxonomy" id="476"/>
    <lineage>
        <taxon>Bacteria</taxon>
        <taxon>Pseudomonadati</taxon>
        <taxon>Pseudomonadota</taxon>
        <taxon>Gammaproteobacteria</taxon>
        <taxon>Moraxellales</taxon>
        <taxon>Moraxellaceae</taxon>
        <taxon>Moraxella</taxon>
    </lineage>
</organism>
<feature type="transmembrane region" description="Helical" evidence="1">
    <location>
        <begin position="233"/>
        <end position="251"/>
    </location>
</feature>
<dbReference type="EMBL" id="UGPZ01000003">
    <property type="protein sequence ID" value="STY93381.1"/>
    <property type="molecule type" value="Genomic_DNA"/>
</dbReference>
<reference evidence="3 4" key="1">
    <citation type="submission" date="2018-06" db="EMBL/GenBank/DDBJ databases">
        <authorList>
            <consortium name="Pathogen Informatics"/>
            <person name="Doyle S."/>
        </authorList>
    </citation>
    <scope>NUCLEOTIDE SEQUENCE [LARGE SCALE GENOMIC DNA]</scope>
    <source>
        <strain evidence="3 4">NCTC9426</strain>
    </source>
</reference>
<feature type="transmembrane region" description="Helical" evidence="1">
    <location>
        <begin position="20"/>
        <end position="43"/>
    </location>
</feature>
<evidence type="ECO:0000256" key="1">
    <source>
        <dbReference type="SAM" id="Phobius"/>
    </source>
</evidence>
<dbReference type="Pfam" id="PF01578">
    <property type="entry name" value="Cytochrom_C_asm"/>
    <property type="match status" value="1"/>
</dbReference>
<dbReference type="AlphaFoldDB" id="A0A378PXV0"/>
<dbReference type="Proteomes" id="UP000254133">
    <property type="component" value="Unassembled WGS sequence"/>
</dbReference>
<dbReference type="GO" id="GO:0017004">
    <property type="term" value="P:cytochrome complex assembly"/>
    <property type="evidence" value="ECO:0007669"/>
    <property type="project" value="InterPro"/>
</dbReference>
<dbReference type="InterPro" id="IPR002541">
    <property type="entry name" value="Cyt_c_assembly"/>
</dbReference>
<feature type="transmembrane region" description="Helical" evidence="1">
    <location>
        <begin position="148"/>
        <end position="169"/>
    </location>
</feature>
<feature type="transmembrane region" description="Helical" evidence="1">
    <location>
        <begin position="110"/>
        <end position="128"/>
    </location>
</feature>
<feature type="transmembrane region" description="Helical" evidence="1">
    <location>
        <begin position="198"/>
        <end position="221"/>
    </location>
</feature>
<evidence type="ECO:0000313" key="3">
    <source>
        <dbReference type="EMBL" id="STY93381.1"/>
    </source>
</evidence>
<feature type="transmembrane region" description="Helical" evidence="1">
    <location>
        <begin position="83"/>
        <end position="103"/>
    </location>
</feature>
<feature type="transmembrane region" description="Helical" evidence="1">
    <location>
        <begin position="55"/>
        <end position="77"/>
    </location>
</feature>
<dbReference type="PANTHER" id="PTHR38034">
    <property type="entry name" value="INNER MEMBRANE PROTEIN YPJD"/>
    <property type="match status" value="1"/>
</dbReference>
<accession>A0A378PXV0</accession>
<feature type="domain" description="Cytochrome c assembly protein" evidence="2">
    <location>
        <begin position="64"/>
        <end position="285"/>
    </location>
</feature>
<evidence type="ECO:0000259" key="2">
    <source>
        <dbReference type="Pfam" id="PF01578"/>
    </source>
</evidence>
<sequence length="287" mass="32042">MLNLKIMLLLLHILYQFYDKGVVVFVLYLIGVMIYAGVGLHLYHALVKNKPIFKTATLSALIIAIILHGVILAPQIITLYGLNFNIFNVLSLTGLFCLIFFVLFSLYRPILSLGVLAVPTAIIGMSFGEFGQAPYQPITDMNMGLQTHILLSFGAYCLLLMACVQAVILRLQIRELKHQTIHRFWVAKLPSLQSMESLLFDMILMGFVILSVAIGLGLVTTYDIMAQHVAHKLVFSVLSWLVFGVFIAGHYRFGWRGKKASNFAIYGFILLAIGFVGSKVVLELILK</sequence>
<dbReference type="InterPro" id="IPR052372">
    <property type="entry name" value="YpjD/HemX"/>
</dbReference>